<dbReference type="InterPro" id="IPR050315">
    <property type="entry name" value="FAD-oxidoreductase_2"/>
</dbReference>
<dbReference type="InterPro" id="IPR027477">
    <property type="entry name" value="Succ_DH/fumarate_Rdtase_cat_sf"/>
</dbReference>
<proteinExistence type="predicted"/>
<dbReference type="Pfam" id="PF00890">
    <property type="entry name" value="FAD_binding_2"/>
    <property type="match status" value="1"/>
</dbReference>
<dbReference type="PRINTS" id="PR00411">
    <property type="entry name" value="PNDRDTASEI"/>
</dbReference>
<dbReference type="AlphaFoldDB" id="A0A4R3MG06"/>
<reference evidence="7 8" key="1">
    <citation type="submission" date="2019-03" db="EMBL/GenBank/DDBJ databases">
        <title>Genomic Encyclopedia of Type Strains, Phase IV (KMG-IV): sequencing the most valuable type-strain genomes for metagenomic binning, comparative biology and taxonomic classification.</title>
        <authorList>
            <person name="Goeker M."/>
        </authorList>
    </citation>
    <scope>NUCLEOTIDE SEQUENCE [LARGE SCALE GENOMIC DNA]</scope>
    <source>
        <strain evidence="7 8">DSM 19345</strain>
    </source>
</reference>
<dbReference type="OrthoDB" id="3178130at2"/>
<dbReference type="GO" id="GO:0008202">
    <property type="term" value="P:steroid metabolic process"/>
    <property type="evidence" value="ECO:0007669"/>
    <property type="project" value="UniProtKB-ARBA"/>
</dbReference>
<evidence type="ECO:0000256" key="3">
    <source>
        <dbReference type="ARBA" id="ARBA00022827"/>
    </source>
</evidence>
<dbReference type="EMBL" id="SMAK01000002">
    <property type="protein sequence ID" value="TCT12466.1"/>
    <property type="molecule type" value="Genomic_DNA"/>
</dbReference>
<protein>
    <submittedName>
        <fullName evidence="7">Succinate dehydrogenase/fumarate reductase flavoprotein subunit</fullName>
    </submittedName>
</protein>
<evidence type="ECO:0000256" key="1">
    <source>
        <dbReference type="ARBA" id="ARBA00001974"/>
    </source>
</evidence>
<dbReference type="RefSeq" id="WP_132805249.1">
    <property type="nucleotide sequence ID" value="NZ_SMAK01000002.1"/>
</dbReference>
<organism evidence="7 8">
    <name type="scientific">Tepidamorphus gemmatus</name>
    <dbReference type="NCBI Taxonomy" id="747076"/>
    <lineage>
        <taxon>Bacteria</taxon>
        <taxon>Pseudomonadati</taxon>
        <taxon>Pseudomonadota</taxon>
        <taxon>Alphaproteobacteria</taxon>
        <taxon>Hyphomicrobiales</taxon>
        <taxon>Tepidamorphaceae</taxon>
        <taxon>Tepidamorphus</taxon>
    </lineage>
</organism>
<evidence type="ECO:0000256" key="4">
    <source>
        <dbReference type="ARBA" id="ARBA00023002"/>
    </source>
</evidence>
<evidence type="ECO:0000259" key="6">
    <source>
        <dbReference type="Pfam" id="PF00890"/>
    </source>
</evidence>
<feature type="domain" description="FAD-dependent oxidoreductase 2 FAD-binding" evidence="6">
    <location>
        <begin position="12"/>
        <end position="549"/>
    </location>
</feature>
<dbReference type="InterPro" id="IPR036188">
    <property type="entry name" value="FAD/NAD-bd_sf"/>
</dbReference>
<evidence type="ECO:0000256" key="2">
    <source>
        <dbReference type="ARBA" id="ARBA00022630"/>
    </source>
</evidence>
<dbReference type="PANTHER" id="PTHR43400">
    <property type="entry name" value="FUMARATE REDUCTASE"/>
    <property type="match status" value="1"/>
</dbReference>
<comment type="cofactor">
    <cofactor evidence="1">
        <name>FAD</name>
        <dbReference type="ChEBI" id="CHEBI:57692"/>
    </cofactor>
</comment>
<keyword evidence="8" id="KW-1185">Reference proteome</keyword>
<sequence length="579" mass="61301">MDSQPLRQIECDVLVIGSGAAGLAAAVTAAHFGLKVVVAEKAPVFGGTSAWSGGWLWIPRNPLAVEAGIEEPPEGPMRYLRSELGNRAGDPRIPVFLANGPEMVSFFRAHTAVRWIDGNRIPDFHETPGALKGGRSVSAAPYDGRELEGWIAKLRPPLDVVTLWGMGIASGTDMAHFFRARRNPRSALYAAGRIARHLRDRLLHGRGLQLVNGNALIGRLLRSALDKGVTLIDSAPATALLREGARVAGARLATPGRPLVVKASRGVVLATGGFPHDPERLDALAAQAGGGAEHHSAAPRENTGDGIRLGETEGGAVARDLASSVALAPVSLVPRPDGTVANFPHLVERAKPGIIAVTPQGRRFVSEADSYHDFMQALIAVTPAGETPTCWLVADHRAQRSWGLGWSKPFPFPLGPAIRCGYLRRGRTLEELARQCGLPPDTLAETVARFNTFAKRGEDPDFHRGESAYNRVQGDADHRPNPSLAPLDRPPFYAVKIVPGSLGTFAGLKTDPLTRVLDARGRPIPGLHAVGNDMASIMGGNYPSGGITLGPGMTFGYVAGRVLAGQPVAGITADKEEAA</sequence>
<dbReference type="Gene3D" id="3.50.50.60">
    <property type="entry name" value="FAD/NAD(P)-binding domain"/>
    <property type="match status" value="2"/>
</dbReference>
<accession>A0A4R3MG06</accession>
<evidence type="ECO:0000313" key="8">
    <source>
        <dbReference type="Proteomes" id="UP000295678"/>
    </source>
</evidence>
<name>A0A4R3MG06_9HYPH</name>
<dbReference type="GO" id="GO:0016491">
    <property type="term" value="F:oxidoreductase activity"/>
    <property type="evidence" value="ECO:0007669"/>
    <property type="project" value="UniProtKB-KW"/>
</dbReference>
<keyword evidence="2" id="KW-0285">Flavoprotein</keyword>
<evidence type="ECO:0000256" key="5">
    <source>
        <dbReference type="SAM" id="MobiDB-lite"/>
    </source>
</evidence>
<feature type="region of interest" description="Disordered" evidence="5">
    <location>
        <begin position="287"/>
        <end position="307"/>
    </location>
</feature>
<keyword evidence="4" id="KW-0560">Oxidoreductase</keyword>
<gene>
    <name evidence="7" type="ORF">EDC22_102151</name>
</gene>
<comment type="caution">
    <text evidence="7">The sequence shown here is derived from an EMBL/GenBank/DDBJ whole genome shotgun (WGS) entry which is preliminary data.</text>
</comment>
<dbReference type="PANTHER" id="PTHR43400:SF10">
    <property type="entry name" value="3-OXOSTEROID 1-DEHYDROGENASE"/>
    <property type="match status" value="1"/>
</dbReference>
<dbReference type="InterPro" id="IPR003953">
    <property type="entry name" value="FAD-dep_OxRdtase_2_FAD-bd"/>
</dbReference>
<dbReference type="Proteomes" id="UP000295678">
    <property type="component" value="Unassembled WGS sequence"/>
</dbReference>
<evidence type="ECO:0000313" key="7">
    <source>
        <dbReference type="EMBL" id="TCT12466.1"/>
    </source>
</evidence>
<keyword evidence="3" id="KW-0274">FAD</keyword>
<dbReference type="NCBIfam" id="NF004789">
    <property type="entry name" value="PRK06134.1"/>
    <property type="match status" value="1"/>
</dbReference>
<dbReference type="SUPFAM" id="SSF51905">
    <property type="entry name" value="FAD/NAD(P)-binding domain"/>
    <property type="match status" value="1"/>
</dbReference>
<dbReference type="SUPFAM" id="SSF56425">
    <property type="entry name" value="Succinate dehydrogenase/fumarate reductase flavoprotein, catalytic domain"/>
    <property type="match status" value="1"/>
</dbReference>